<dbReference type="Gene3D" id="2.180.10.10">
    <property type="entry name" value="RHS repeat-associated core"/>
    <property type="match status" value="1"/>
</dbReference>
<dbReference type="InterPro" id="IPR006530">
    <property type="entry name" value="YD"/>
</dbReference>
<dbReference type="InterPro" id="IPR022385">
    <property type="entry name" value="Rhs_assc_core"/>
</dbReference>
<dbReference type="InterPro" id="IPR050708">
    <property type="entry name" value="T6SS_VgrG/RHS"/>
</dbReference>
<dbReference type="PANTHER" id="PTHR32305:SF15">
    <property type="entry name" value="PROTEIN RHSA-RELATED"/>
    <property type="match status" value="1"/>
</dbReference>
<proteinExistence type="predicted"/>
<dbReference type="OrthoDB" id="6043530at2"/>
<feature type="region of interest" description="Disordered" evidence="1">
    <location>
        <begin position="354"/>
        <end position="382"/>
    </location>
</feature>
<reference evidence="2 3" key="1">
    <citation type="submission" date="2018-03" db="EMBL/GenBank/DDBJ databases">
        <title>Ahniella affigens gen. nov., sp. nov., a gammaproteobacterium isolated from sandy soil near a stream.</title>
        <authorList>
            <person name="Ko Y."/>
            <person name="Kim J.-H."/>
        </authorList>
    </citation>
    <scope>NUCLEOTIDE SEQUENCE [LARGE SCALE GENOMIC DNA]</scope>
    <source>
        <strain evidence="2 3">D13</strain>
    </source>
</reference>
<sequence>MTQTFDEANRVLAASSNDGLSSMSWRTDGRLESINHSNGVESFWQYDSAKRLTQIAYSKNSVATLTLQYNYDSNGNRIGETRTEAALPGQSARSRQTIYNYDHDDRLVQALESQSPPDAANPDTYTTWALDGVGNRLSETVTRWSDNVVLSQKTFTYNERDQLTRVVDPVNQLEVRYQYDGYGNRTRRELWRGLPLVLVNATTYTFDARDRLIKAEPDVPNSQNAPTLQFVYDAEDQKVARIETPWLNGQPQPASASVTYELREGLNLLHEAIPGSAATQTPNADGLKITDSYRYGAKLDRHIRFAPSGNGGGSNNPQANIHFYQLDALNTPVVISDSQGDPVVSNTLDAWGNTEKQTANGQSSAPGSSADANSNPRLSGQANLVSNDQQSIGYTGYQKDQDLGLYYANARWYDPILGQFNSSDPANGDVNRPITFNKYLYGNGSPVVFVDPDGRRGRDSFGADLALIRGQMNRSEDIARADAMIQRNIQEKAGRADAIQEFAVETAASLLELGSEVHSAQIKYQTFGLVDTGGDAKLEDRSYAVYRFLANNPIDAIGDNLGRRMAAADAALAAGDYRAAARISMGVGLDVASGATGAASLIRSGGVGIARLTGSAGREVSSMAGSIRRVGAVDNEMMPPLMARRGDFPEIEGSSIAPLTSQSSPRAFKIRVSVEGEAQPAASTKREALPGSQGPSEAASTRLAELRTHYLSSDPCDVYCTDYAEQLMQANGGSGEIVVMGPRNMDWPSNYDSVMGQGNREALMLPNSIDDSGFAYHSVYSDGVYIYDPFVSKAPFSKKDYVRSMRSANPSGISHRLLDPSDKTKRLRKGPM</sequence>
<feature type="region of interest" description="Disordered" evidence="1">
    <location>
        <begin position="807"/>
        <end position="832"/>
    </location>
</feature>
<dbReference type="KEGG" id="xba:C7S18_16835"/>
<evidence type="ECO:0000313" key="2">
    <source>
        <dbReference type="EMBL" id="AVP98751.1"/>
    </source>
</evidence>
<dbReference type="NCBIfam" id="TIGR01643">
    <property type="entry name" value="YD_repeat_2x"/>
    <property type="match status" value="1"/>
</dbReference>
<keyword evidence="3" id="KW-1185">Reference proteome</keyword>
<evidence type="ECO:0000313" key="3">
    <source>
        <dbReference type="Proteomes" id="UP000241074"/>
    </source>
</evidence>
<dbReference type="PANTHER" id="PTHR32305">
    <property type="match status" value="1"/>
</dbReference>
<name>A0A2P1PV73_9GAMM</name>
<dbReference type="Proteomes" id="UP000241074">
    <property type="component" value="Chromosome"/>
</dbReference>
<feature type="region of interest" description="Disordered" evidence="1">
    <location>
        <begin position="678"/>
        <end position="701"/>
    </location>
</feature>
<dbReference type="AlphaFoldDB" id="A0A2P1PV73"/>
<organism evidence="2 3">
    <name type="scientific">Ahniella affigens</name>
    <dbReference type="NCBI Taxonomy" id="2021234"/>
    <lineage>
        <taxon>Bacteria</taxon>
        <taxon>Pseudomonadati</taxon>
        <taxon>Pseudomonadota</taxon>
        <taxon>Gammaproteobacteria</taxon>
        <taxon>Lysobacterales</taxon>
        <taxon>Rhodanobacteraceae</taxon>
        <taxon>Ahniella</taxon>
    </lineage>
</organism>
<dbReference type="RefSeq" id="WP_106892670.1">
    <property type="nucleotide sequence ID" value="NZ_CP027860.1"/>
</dbReference>
<protein>
    <submittedName>
        <fullName evidence="2">Uncharacterized protein</fullName>
    </submittedName>
</protein>
<evidence type="ECO:0000256" key="1">
    <source>
        <dbReference type="SAM" id="MobiDB-lite"/>
    </source>
</evidence>
<dbReference type="EMBL" id="CP027860">
    <property type="protein sequence ID" value="AVP98751.1"/>
    <property type="molecule type" value="Genomic_DNA"/>
</dbReference>
<accession>A0A2P1PV73</accession>
<dbReference type="NCBIfam" id="TIGR03696">
    <property type="entry name" value="Rhs_assc_core"/>
    <property type="match status" value="1"/>
</dbReference>
<reference evidence="2 3" key="2">
    <citation type="submission" date="2018-03" db="EMBL/GenBank/DDBJ databases">
        <authorList>
            <person name="Keele B.F."/>
        </authorList>
    </citation>
    <scope>NUCLEOTIDE SEQUENCE [LARGE SCALE GENOMIC DNA]</scope>
    <source>
        <strain evidence="2 3">D13</strain>
    </source>
</reference>
<dbReference type="Pfam" id="PF05593">
    <property type="entry name" value="RHS_repeat"/>
    <property type="match status" value="1"/>
</dbReference>
<dbReference type="InterPro" id="IPR031325">
    <property type="entry name" value="RHS_repeat"/>
</dbReference>
<gene>
    <name evidence="2" type="ORF">C7S18_16835</name>
</gene>